<evidence type="ECO:0000313" key="9">
    <source>
        <dbReference type="EMBL" id="OAN32829.1"/>
    </source>
</evidence>
<keyword evidence="2 7" id="KW-0479">Metal-binding</keyword>
<feature type="binding site" evidence="7">
    <location>
        <position position="286"/>
    </location>
    <ligand>
        <name>Mg(2+)</name>
        <dbReference type="ChEBI" id="CHEBI:18420"/>
    </ligand>
</feature>
<dbReference type="GO" id="GO:0005524">
    <property type="term" value="F:ATP binding"/>
    <property type="evidence" value="ECO:0007669"/>
    <property type="project" value="UniProtKB-UniRule"/>
</dbReference>
<dbReference type="InterPro" id="IPR054350">
    <property type="entry name" value="PurT/PurK_preATP-grasp"/>
</dbReference>
<sequence>MTTIGTPLSPRATKVMLLGSGELGREVLIALQRLGVETIAVDRYENAPGQQVAHHARTITMSDPQALRALIEAERPDLVVPEIEAIATPALEVLEAEGVVRVIPTARAARLTMDREGIRRLAAETLGLPTSPYRFCDSLEELREAIDDGIGYPCVVKPVMSSSGKGQSKIDGPDGVEAAWEYAMSGSRVSNTRIIVEGFIDFDYEITLLTVRARGASGEVQTQFCEPVGHRQVGGDYVESWQPHPMPSTALERARQIAKAVTANLGGQGIFGVELFVRGDDVWFSEVSPRPHDTGMVTMVTQWQNEFELHARAILGLPVDTTLKSPGASAVIYGGVDSTGIVFDGVDAALQVPHTDIRLFGKPESFVKRRMGVALAYADDVETARRNAVEAASRVTPRVP</sequence>
<keyword evidence="9" id="KW-0808">Transferase</keyword>
<dbReference type="GO" id="GO:0004644">
    <property type="term" value="F:phosphoribosylglycinamide formyltransferase activity"/>
    <property type="evidence" value="ECO:0007669"/>
    <property type="project" value="UniProtKB-UniRule"/>
</dbReference>
<gene>
    <name evidence="7" type="primary">purT</name>
    <name evidence="9" type="ORF">A4X20_28345</name>
</gene>
<comment type="catalytic activity">
    <reaction evidence="7">
        <text>N(1)-(5-phospho-beta-D-ribosyl)glycinamide + formate + ATP = N(2)-formyl-N(1)-(5-phospho-beta-D-ribosyl)glycinamide + ADP + phosphate + H(+)</text>
        <dbReference type="Rhea" id="RHEA:24829"/>
        <dbReference type="ChEBI" id="CHEBI:15378"/>
        <dbReference type="ChEBI" id="CHEBI:15740"/>
        <dbReference type="ChEBI" id="CHEBI:30616"/>
        <dbReference type="ChEBI" id="CHEBI:43474"/>
        <dbReference type="ChEBI" id="CHEBI:143788"/>
        <dbReference type="ChEBI" id="CHEBI:147286"/>
        <dbReference type="ChEBI" id="CHEBI:456216"/>
        <dbReference type="EC" id="6.3.1.21"/>
    </reaction>
</comment>
<feature type="binding site" evidence="7">
    <location>
        <begin position="22"/>
        <end position="23"/>
    </location>
    <ligand>
        <name>N(1)-(5-phospho-beta-D-ribosyl)glycinamide</name>
        <dbReference type="ChEBI" id="CHEBI:143788"/>
    </ligand>
</feature>
<comment type="subunit">
    <text evidence="7">Homodimer.</text>
</comment>
<dbReference type="PANTHER" id="PTHR43055">
    <property type="entry name" value="FORMATE-DEPENDENT PHOSPHORIBOSYLGLYCINAMIDE FORMYLTRANSFERASE"/>
    <property type="match status" value="1"/>
</dbReference>
<dbReference type="EC" id="6.3.1.21" evidence="7"/>
<dbReference type="GO" id="GO:0006189">
    <property type="term" value="P:'de novo' IMP biosynthetic process"/>
    <property type="evidence" value="ECO:0007669"/>
    <property type="project" value="UniProtKB-UniRule"/>
</dbReference>
<name>A0A178LQ74_MYCIR</name>
<evidence type="ECO:0000256" key="7">
    <source>
        <dbReference type="HAMAP-Rule" id="MF_01643"/>
    </source>
</evidence>
<feature type="binding site" evidence="7">
    <location>
        <begin position="369"/>
        <end position="370"/>
    </location>
    <ligand>
        <name>N(1)-(5-phospho-beta-D-ribosyl)glycinamide</name>
        <dbReference type="ChEBI" id="CHEBI:143788"/>
    </ligand>
</feature>
<dbReference type="GO" id="GO:0005829">
    <property type="term" value="C:cytosol"/>
    <property type="evidence" value="ECO:0007669"/>
    <property type="project" value="TreeGrafter"/>
</dbReference>
<proteinExistence type="inferred from homology"/>
<organism evidence="9 10">
    <name type="scientific">Mycolicibacterium iranicum</name>
    <name type="common">Mycobacterium iranicum</name>
    <dbReference type="NCBI Taxonomy" id="912594"/>
    <lineage>
        <taxon>Bacteria</taxon>
        <taxon>Bacillati</taxon>
        <taxon>Actinomycetota</taxon>
        <taxon>Actinomycetes</taxon>
        <taxon>Mycobacteriales</taxon>
        <taxon>Mycobacteriaceae</taxon>
        <taxon>Mycolicibacterium</taxon>
    </lineage>
</organism>
<accession>A0A178LQ74</accession>
<dbReference type="NCBIfam" id="NF006766">
    <property type="entry name" value="PRK09288.1"/>
    <property type="match status" value="1"/>
</dbReference>
<feature type="binding site" evidence="7">
    <location>
        <position position="274"/>
    </location>
    <ligand>
        <name>Mg(2+)</name>
        <dbReference type="ChEBI" id="CHEBI:18420"/>
    </ligand>
</feature>
<evidence type="ECO:0000256" key="5">
    <source>
        <dbReference type="ARBA" id="ARBA00022840"/>
    </source>
</evidence>
<keyword evidence="3 7" id="KW-0547">Nucleotide-binding</keyword>
<evidence type="ECO:0000256" key="1">
    <source>
        <dbReference type="ARBA" id="ARBA00022598"/>
    </source>
</evidence>
<dbReference type="STRING" id="912594.AWC12_17855"/>
<dbReference type="InterPro" id="IPR013815">
    <property type="entry name" value="ATP_grasp_subdomain_1"/>
</dbReference>
<dbReference type="PROSITE" id="PS50975">
    <property type="entry name" value="ATP_GRASP"/>
    <property type="match status" value="1"/>
</dbReference>
<dbReference type="EMBL" id="LWCS01000052">
    <property type="protein sequence ID" value="OAN32829.1"/>
    <property type="molecule type" value="Genomic_DNA"/>
</dbReference>
<comment type="similarity">
    <text evidence="7">Belongs to the PurK/PurT family.</text>
</comment>
<dbReference type="NCBIfam" id="TIGR01142">
    <property type="entry name" value="purT"/>
    <property type="match status" value="1"/>
</dbReference>
<dbReference type="InterPro" id="IPR011054">
    <property type="entry name" value="Rudment_hybrid_motif"/>
</dbReference>
<dbReference type="Pfam" id="PF22660">
    <property type="entry name" value="RS_preATP-grasp-like"/>
    <property type="match status" value="1"/>
</dbReference>
<dbReference type="InterPro" id="IPR005862">
    <property type="entry name" value="PurT"/>
</dbReference>
<evidence type="ECO:0000256" key="4">
    <source>
        <dbReference type="ARBA" id="ARBA00022755"/>
    </source>
</evidence>
<dbReference type="RefSeq" id="WP_064284172.1">
    <property type="nucleotide sequence ID" value="NZ_LWCS01000052.1"/>
</dbReference>
<protein>
    <recommendedName>
        <fullName evidence="7">Formate-dependent phosphoribosylglycinamide formyltransferase</fullName>
        <ecNumber evidence="7">6.3.1.21</ecNumber>
    </recommendedName>
    <alternativeName>
        <fullName evidence="7">5'-phosphoribosylglycinamide transformylase 2</fullName>
    </alternativeName>
    <alternativeName>
        <fullName evidence="7">Formate-dependent GAR transformylase</fullName>
    </alternativeName>
    <alternativeName>
        <fullName evidence="7">GAR transformylase 2</fullName>
        <shortName evidence="7">GART 2</shortName>
    </alternativeName>
    <alternativeName>
        <fullName evidence="7">Non-folate glycinamide ribonucleotide transformylase</fullName>
    </alternativeName>
    <alternativeName>
        <fullName evidence="7">Phosphoribosylglycinamide formyltransferase 2</fullName>
    </alternativeName>
</protein>
<dbReference type="HAMAP" id="MF_01643">
    <property type="entry name" value="PurT"/>
    <property type="match status" value="1"/>
</dbReference>
<comment type="function">
    <text evidence="7">Involved in the de novo purine biosynthesis. Catalyzes the transfer of formate to 5-phospho-ribosyl-glycinamide (GAR), producing 5-phospho-ribosyl-N-formylglycinamide (FGAR). Formate is provided by PurU via hydrolysis of 10-formyl-tetrahydrofolate.</text>
</comment>
<dbReference type="Proteomes" id="UP000078396">
    <property type="component" value="Unassembled WGS sequence"/>
</dbReference>
<feature type="binding site" evidence="7">
    <location>
        <position position="82"/>
    </location>
    <ligand>
        <name>N(1)-(5-phospho-beta-D-ribosyl)glycinamide</name>
        <dbReference type="ChEBI" id="CHEBI:143788"/>
    </ligand>
</feature>
<dbReference type="InterPro" id="IPR003135">
    <property type="entry name" value="ATP-grasp_carboxylate-amine"/>
</dbReference>
<dbReference type="Pfam" id="PF02222">
    <property type="entry name" value="ATP-grasp"/>
    <property type="match status" value="1"/>
</dbReference>
<dbReference type="eggNOG" id="COG0027">
    <property type="taxonomic scope" value="Bacteria"/>
</dbReference>
<feature type="binding site" evidence="7">
    <location>
        <position position="362"/>
    </location>
    <ligand>
        <name>N(1)-(5-phospho-beta-D-ribosyl)glycinamide</name>
        <dbReference type="ChEBI" id="CHEBI:143788"/>
    </ligand>
</feature>
<feature type="binding site" evidence="7">
    <location>
        <begin position="197"/>
        <end position="200"/>
    </location>
    <ligand>
        <name>ATP</name>
        <dbReference type="ChEBI" id="CHEBI:30616"/>
    </ligand>
</feature>
<keyword evidence="1 7" id="KW-0436">Ligase</keyword>
<dbReference type="Pfam" id="PF21244">
    <property type="entry name" value="PurT_C"/>
    <property type="match status" value="1"/>
</dbReference>
<dbReference type="Gene3D" id="3.30.470.20">
    <property type="entry name" value="ATP-grasp fold, B domain"/>
    <property type="match status" value="1"/>
</dbReference>
<dbReference type="SUPFAM" id="SSF51246">
    <property type="entry name" value="Rudiment single hybrid motif"/>
    <property type="match status" value="1"/>
</dbReference>
<feature type="binding site" evidence="7">
    <location>
        <position position="205"/>
    </location>
    <ligand>
        <name>ATP</name>
        <dbReference type="ChEBI" id="CHEBI:30616"/>
    </ligand>
</feature>
<evidence type="ECO:0000313" key="10">
    <source>
        <dbReference type="Proteomes" id="UP000078396"/>
    </source>
</evidence>
<feature type="binding site" evidence="7">
    <location>
        <position position="293"/>
    </location>
    <ligand>
        <name>N(1)-(5-phospho-beta-D-ribosyl)glycinamide</name>
        <dbReference type="ChEBI" id="CHEBI:143788"/>
    </ligand>
</feature>
<comment type="pathway">
    <text evidence="7">Purine metabolism; IMP biosynthesis via de novo pathway; N(2)-formyl-N(1)-(5-phospho-D-ribosyl)glycinamide from N(1)-(5-phospho-D-ribosyl)glycinamide (formate route): step 1/1.</text>
</comment>
<dbReference type="AlphaFoldDB" id="A0A178LQ74"/>
<dbReference type="OrthoDB" id="9804625at2"/>
<dbReference type="InterPro" id="IPR011761">
    <property type="entry name" value="ATP-grasp"/>
</dbReference>
<evidence type="ECO:0000256" key="3">
    <source>
        <dbReference type="ARBA" id="ARBA00022741"/>
    </source>
</evidence>
<dbReference type="UniPathway" id="UPA00074">
    <property type="reaction ID" value="UER00127"/>
</dbReference>
<feature type="binding site" evidence="7">
    <location>
        <position position="157"/>
    </location>
    <ligand>
        <name>ATP</name>
        <dbReference type="ChEBI" id="CHEBI:30616"/>
    </ligand>
</feature>
<keyword evidence="6 7" id="KW-0460">Magnesium</keyword>
<evidence type="ECO:0000259" key="8">
    <source>
        <dbReference type="PROSITE" id="PS50975"/>
    </source>
</evidence>
<keyword evidence="5 7" id="KW-0067">ATP-binding</keyword>
<evidence type="ECO:0000256" key="2">
    <source>
        <dbReference type="ARBA" id="ARBA00022723"/>
    </source>
</evidence>
<dbReference type="Gene3D" id="3.30.1490.20">
    <property type="entry name" value="ATP-grasp fold, A domain"/>
    <property type="match status" value="1"/>
</dbReference>
<feature type="binding site" evidence="7">
    <location>
        <position position="115"/>
    </location>
    <ligand>
        <name>ATP</name>
        <dbReference type="ChEBI" id="CHEBI:30616"/>
    </ligand>
</feature>
<dbReference type="GO" id="GO:0000287">
    <property type="term" value="F:magnesium ion binding"/>
    <property type="evidence" value="ECO:0007669"/>
    <property type="project" value="UniProtKB-UniRule"/>
</dbReference>
<dbReference type="InterPro" id="IPR048740">
    <property type="entry name" value="PurT_C"/>
</dbReference>
<dbReference type="SUPFAM" id="SSF52440">
    <property type="entry name" value="PreATP-grasp domain"/>
    <property type="match status" value="1"/>
</dbReference>
<evidence type="ECO:0000256" key="6">
    <source>
        <dbReference type="ARBA" id="ARBA00022842"/>
    </source>
</evidence>
<keyword evidence="4 7" id="KW-0658">Purine biosynthesis</keyword>
<feature type="domain" description="ATP-grasp" evidence="8">
    <location>
        <begin position="120"/>
        <end position="315"/>
    </location>
</feature>
<feature type="binding site" evidence="7">
    <location>
        <begin position="162"/>
        <end position="167"/>
    </location>
    <ligand>
        <name>ATP</name>
        <dbReference type="ChEBI" id="CHEBI:30616"/>
    </ligand>
</feature>
<dbReference type="GO" id="GO:0043815">
    <property type="term" value="F:phosphoribosylglycinamide formyltransferase 2 activity"/>
    <property type="evidence" value="ECO:0007669"/>
    <property type="project" value="UniProtKB-UniRule"/>
</dbReference>
<dbReference type="Gene3D" id="3.40.50.20">
    <property type="match status" value="1"/>
</dbReference>
<comment type="caution">
    <text evidence="9">The sequence shown here is derived from an EMBL/GenBank/DDBJ whole genome shotgun (WGS) entry which is preliminary data.</text>
</comment>
<dbReference type="InterPro" id="IPR016185">
    <property type="entry name" value="PreATP-grasp_dom_sf"/>
</dbReference>
<dbReference type="PANTHER" id="PTHR43055:SF1">
    <property type="entry name" value="FORMATE-DEPENDENT PHOSPHORIBOSYLGLYCINAMIDE FORMYLTRANSFERASE"/>
    <property type="match status" value="1"/>
</dbReference>
<dbReference type="SUPFAM" id="SSF56059">
    <property type="entry name" value="Glutathione synthetase ATP-binding domain-like"/>
    <property type="match status" value="1"/>
</dbReference>
<reference evidence="9 10" key="1">
    <citation type="submission" date="2016-04" db="EMBL/GenBank/DDBJ databases">
        <title>Draft Genome Sequences of Staphylococcus capitis Strain H36, S. capitis Strain H65, S. cohnii Strain H62, S. hominis Strain H69, Mycobacterium iranicum Strain H39, Plantibacter sp. Strain H53, Pseudomonas oryzihabitans Strain H72, and Microbacterium sp. Strain H83, isolated from residential settings.</title>
        <authorList>
            <person name="Lymperopoulou D."/>
            <person name="Adams R.I."/>
            <person name="Lindow S."/>
            <person name="Coil D.A."/>
            <person name="Jospin G."/>
            <person name="Eisen J.A."/>
        </authorList>
    </citation>
    <scope>NUCLEOTIDE SEQUENCE [LARGE SCALE GENOMIC DNA]</scope>
    <source>
        <strain evidence="9 10">H39</strain>
    </source>
</reference>